<dbReference type="InterPro" id="IPR036390">
    <property type="entry name" value="WH_DNA-bd_sf"/>
</dbReference>
<dbReference type="SUPFAM" id="SSF46785">
    <property type="entry name" value="Winged helix' DNA-binding domain"/>
    <property type="match status" value="1"/>
</dbReference>
<reference evidence="1" key="1">
    <citation type="submission" date="2020-11" db="EMBL/GenBank/DDBJ databases">
        <title>Carbohydrate-dependent, anaerobic sulfur respiration: A novel catabolism in halophilic archaea.</title>
        <authorList>
            <person name="Sorokin D.Y."/>
            <person name="Messina E."/>
            <person name="Smedile F."/>
            <person name="La Cono V."/>
            <person name="Hallsworth J.E."/>
            <person name="Yakimov M.M."/>
        </authorList>
    </citation>
    <scope>NUCLEOTIDE SEQUENCE</scope>
    <source>
        <strain evidence="1">AArc-S</strain>
    </source>
</reference>
<evidence type="ECO:0000313" key="2">
    <source>
        <dbReference type="Proteomes" id="UP000663586"/>
    </source>
</evidence>
<dbReference type="Gene3D" id="1.10.10.10">
    <property type="entry name" value="Winged helix-like DNA-binding domain superfamily/Winged helix DNA-binding domain"/>
    <property type="match status" value="1"/>
</dbReference>
<gene>
    <name evidence="1" type="primary">fur2</name>
    <name evidence="1" type="ORF">AArcS_1403</name>
</gene>
<accession>A0A897MRH3</accession>
<dbReference type="Pfam" id="PF12840">
    <property type="entry name" value="HTH_20"/>
    <property type="match status" value="1"/>
</dbReference>
<name>A0A897MRH3_9EURY</name>
<dbReference type="InterPro" id="IPR036388">
    <property type="entry name" value="WH-like_DNA-bd_sf"/>
</dbReference>
<organism evidence="1 2">
    <name type="scientific">Natranaeroarchaeum sulfidigenes</name>
    <dbReference type="NCBI Taxonomy" id="2784880"/>
    <lineage>
        <taxon>Archaea</taxon>
        <taxon>Methanobacteriati</taxon>
        <taxon>Methanobacteriota</taxon>
        <taxon>Stenosarchaea group</taxon>
        <taxon>Halobacteria</taxon>
        <taxon>Halobacteriales</taxon>
        <taxon>Natronoarchaeaceae</taxon>
        <taxon>Natranaeroarchaeum</taxon>
    </lineage>
</organism>
<dbReference type="KEGG" id="hara:AArcS_1403"/>
<dbReference type="RefSeq" id="WP_238479763.1">
    <property type="nucleotide sequence ID" value="NZ_CP064786.1"/>
</dbReference>
<proteinExistence type="predicted"/>
<dbReference type="GeneID" id="70684786"/>
<dbReference type="EMBL" id="CP064786">
    <property type="protein sequence ID" value="QSG02618.1"/>
    <property type="molecule type" value="Genomic_DNA"/>
</dbReference>
<dbReference type="Proteomes" id="UP000663586">
    <property type="component" value="Chromosome"/>
</dbReference>
<evidence type="ECO:0000313" key="1">
    <source>
        <dbReference type="EMBL" id="QSG02618.1"/>
    </source>
</evidence>
<sequence length="136" mass="15482">MSTDLSPADGAGNRELLHFLTQETRFAILGNVLQHPEGLPSMYELEQLNPSVSEATVYKHVQKLIDAGILEEVALSEDERRQGYPWKFYGLTEEGRTFLEEHNLLAAEETLQRIYESIGDKSGKMEKYETAPRPDR</sequence>
<protein>
    <submittedName>
        <fullName evidence="1">Fe2+/Zn2+ uptake regulation protein, fur/PerR</fullName>
    </submittedName>
</protein>
<dbReference type="AlphaFoldDB" id="A0A897MRH3"/>
<keyword evidence="2" id="KW-1185">Reference proteome</keyword>